<organism evidence="8 9">
    <name type="scientific">Colletotrichum chrysophilum</name>
    <dbReference type="NCBI Taxonomy" id="1836956"/>
    <lineage>
        <taxon>Eukaryota</taxon>
        <taxon>Fungi</taxon>
        <taxon>Dikarya</taxon>
        <taxon>Ascomycota</taxon>
        <taxon>Pezizomycotina</taxon>
        <taxon>Sordariomycetes</taxon>
        <taxon>Hypocreomycetidae</taxon>
        <taxon>Glomerellales</taxon>
        <taxon>Glomerellaceae</taxon>
        <taxon>Colletotrichum</taxon>
        <taxon>Colletotrichum gloeosporioides species complex</taxon>
    </lineage>
</organism>
<dbReference type="PANTHER" id="PTHR24305:SF210">
    <property type="entry name" value="CYTOCHROME P450 MONOOXYGENASE ASQL-RELATED"/>
    <property type="match status" value="1"/>
</dbReference>
<dbReference type="EMBL" id="JAQOWY010000014">
    <property type="protein sequence ID" value="KAK1856036.1"/>
    <property type="molecule type" value="Genomic_DNA"/>
</dbReference>
<dbReference type="GO" id="GO:0020037">
    <property type="term" value="F:heme binding"/>
    <property type="evidence" value="ECO:0007669"/>
    <property type="project" value="InterPro"/>
</dbReference>
<dbReference type="InterPro" id="IPR002401">
    <property type="entry name" value="Cyt_P450_E_grp-I"/>
</dbReference>
<dbReference type="SUPFAM" id="SSF48264">
    <property type="entry name" value="Cytochrome P450"/>
    <property type="match status" value="1"/>
</dbReference>
<dbReference type="PRINTS" id="PR00385">
    <property type="entry name" value="P450"/>
</dbReference>
<dbReference type="InterPro" id="IPR036396">
    <property type="entry name" value="Cyt_P450_sf"/>
</dbReference>
<dbReference type="PRINTS" id="PR00463">
    <property type="entry name" value="EP450I"/>
</dbReference>
<evidence type="ECO:0000256" key="2">
    <source>
        <dbReference type="ARBA" id="ARBA00010617"/>
    </source>
</evidence>
<comment type="caution">
    <text evidence="8">The sequence shown here is derived from an EMBL/GenBank/DDBJ whole genome shotgun (WGS) entry which is preliminary data.</text>
</comment>
<proteinExistence type="inferred from homology"/>
<protein>
    <submittedName>
        <fullName evidence="8">Trichothecene c-15 hydroxylase</fullName>
    </submittedName>
</protein>
<evidence type="ECO:0000313" key="9">
    <source>
        <dbReference type="Proteomes" id="UP001243330"/>
    </source>
</evidence>
<keyword evidence="5 6" id="KW-0408">Iron</keyword>
<name>A0AAD9ETF4_9PEZI</name>
<keyword evidence="7" id="KW-0503">Monooxygenase</keyword>
<dbReference type="Gene3D" id="1.10.630.10">
    <property type="entry name" value="Cytochrome P450"/>
    <property type="match status" value="1"/>
</dbReference>
<keyword evidence="4 6" id="KW-0479">Metal-binding</keyword>
<evidence type="ECO:0000256" key="5">
    <source>
        <dbReference type="ARBA" id="ARBA00023004"/>
    </source>
</evidence>
<dbReference type="GO" id="GO:0004497">
    <property type="term" value="F:monooxygenase activity"/>
    <property type="evidence" value="ECO:0007669"/>
    <property type="project" value="UniProtKB-KW"/>
</dbReference>
<gene>
    <name evidence="8" type="ORF">CCHR01_01418</name>
</gene>
<evidence type="ECO:0000256" key="1">
    <source>
        <dbReference type="ARBA" id="ARBA00001971"/>
    </source>
</evidence>
<dbReference type="Proteomes" id="UP001243330">
    <property type="component" value="Unassembled WGS sequence"/>
</dbReference>
<sequence>MKDVLVYTFIYITYNIWFHPLREYSGPIWWAATPVPLTRTFMTGRSHETLLKLHKRYGDVVRIAPNELSYLHPAAWNDIMGHRKDGQEENIHSPEFYNVAGSDNILSADRERHARMRRLLSHGFSAARLREQEPIINSYVDLLLLRLRQLCSPNGRTKIELTSWYNFTTFDIIGDLTFGESFHCLDGSNYHPMVKAIFDSLKYDAFLGTLGRFPRPIAKIALMLLPSEVIKAKISNAAQARRNVDKRLALEKSRPDFADAMTRKAGSFIMTRDELYENSEILMNAGSETTATALSAATYFLATNPDALQRLTSEIRGAFATESEINMLSTEKLVYLKAVIEETLRAYPPLPTVLPRMIPPKGQEMMGRWVPGNTTVGVWQWPMFHDERNFSKPFKFHPERWLGDERFAGDQKEALRPFSHGPRNCLGMNLAYSELRLILSRMLWTFDLEISAESQGWLSHNAFLMWDKPPLHVYLTPRTSSV</sequence>
<accession>A0AAD9ETF4</accession>
<dbReference type="AlphaFoldDB" id="A0AAD9ETF4"/>
<dbReference type="InterPro" id="IPR001128">
    <property type="entry name" value="Cyt_P450"/>
</dbReference>
<evidence type="ECO:0000313" key="8">
    <source>
        <dbReference type="EMBL" id="KAK1856036.1"/>
    </source>
</evidence>
<dbReference type="PROSITE" id="PS00086">
    <property type="entry name" value="CYTOCHROME_P450"/>
    <property type="match status" value="1"/>
</dbReference>
<keyword evidence="3 6" id="KW-0349">Heme</keyword>
<evidence type="ECO:0000256" key="4">
    <source>
        <dbReference type="ARBA" id="ARBA00022723"/>
    </source>
</evidence>
<dbReference type="GO" id="GO:0005506">
    <property type="term" value="F:iron ion binding"/>
    <property type="evidence" value="ECO:0007669"/>
    <property type="project" value="InterPro"/>
</dbReference>
<dbReference type="Pfam" id="PF00067">
    <property type="entry name" value="p450"/>
    <property type="match status" value="1"/>
</dbReference>
<dbReference type="InterPro" id="IPR017972">
    <property type="entry name" value="Cyt_P450_CS"/>
</dbReference>
<evidence type="ECO:0000256" key="6">
    <source>
        <dbReference type="PIRSR" id="PIRSR602401-1"/>
    </source>
</evidence>
<dbReference type="InterPro" id="IPR050121">
    <property type="entry name" value="Cytochrome_P450_monoxygenase"/>
</dbReference>
<comment type="cofactor">
    <cofactor evidence="1 6">
        <name>heme</name>
        <dbReference type="ChEBI" id="CHEBI:30413"/>
    </cofactor>
</comment>
<dbReference type="CDD" id="cd11058">
    <property type="entry name" value="CYP60B-like"/>
    <property type="match status" value="1"/>
</dbReference>
<comment type="similarity">
    <text evidence="2 7">Belongs to the cytochrome P450 family.</text>
</comment>
<evidence type="ECO:0000256" key="3">
    <source>
        <dbReference type="ARBA" id="ARBA00022617"/>
    </source>
</evidence>
<feature type="binding site" description="axial binding residue" evidence="6">
    <location>
        <position position="425"/>
    </location>
    <ligand>
        <name>heme</name>
        <dbReference type="ChEBI" id="CHEBI:30413"/>
    </ligand>
    <ligandPart>
        <name>Fe</name>
        <dbReference type="ChEBI" id="CHEBI:18248"/>
    </ligandPart>
</feature>
<keyword evidence="9" id="KW-1185">Reference proteome</keyword>
<dbReference type="GO" id="GO:0016705">
    <property type="term" value="F:oxidoreductase activity, acting on paired donors, with incorporation or reduction of molecular oxygen"/>
    <property type="evidence" value="ECO:0007669"/>
    <property type="project" value="InterPro"/>
</dbReference>
<dbReference type="PANTHER" id="PTHR24305">
    <property type="entry name" value="CYTOCHROME P450"/>
    <property type="match status" value="1"/>
</dbReference>
<reference evidence="8" key="1">
    <citation type="submission" date="2023-01" db="EMBL/GenBank/DDBJ databases">
        <title>Colletotrichum chrysophilum M932 genome sequence.</title>
        <authorList>
            <person name="Baroncelli R."/>
        </authorList>
    </citation>
    <scope>NUCLEOTIDE SEQUENCE</scope>
    <source>
        <strain evidence="8">M932</strain>
    </source>
</reference>
<keyword evidence="7" id="KW-0560">Oxidoreductase</keyword>
<evidence type="ECO:0000256" key="7">
    <source>
        <dbReference type="RuleBase" id="RU000461"/>
    </source>
</evidence>